<protein>
    <submittedName>
        <fullName evidence="1">Uncharacterized protein</fullName>
    </submittedName>
</protein>
<dbReference type="AlphaFoldDB" id="E4X8M8"/>
<evidence type="ECO:0000313" key="1">
    <source>
        <dbReference type="EMBL" id="CBY08269.1"/>
    </source>
</evidence>
<reference evidence="1" key="1">
    <citation type="journal article" date="2010" name="Science">
        <title>Plasticity of animal genome architecture unmasked by rapid evolution of a pelagic tunicate.</title>
        <authorList>
            <person name="Denoeud F."/>
            <person name="Henriet S."/>
            <person name="Mungpakdee S."/>
            <person name="Aury J.M."/>
            <person name="Da Silva C."/>
            <person name="Brinkmann H."/>
            <person name="Mikhaleva J."/>
            <person name="Olsen L.C."/>
            <person name="Jubin C."/>
            <person name="Canestro C."/>
            <person name="Bouquet J.M."/>
            <person name="Danks G."/>
            <person name="Poulain J."/>
            <person name="Campsteijn C."/>
            <person name="Adamski M."/>
            <person name="Cross I."/>
            <person name="Yadetie F."/>
            <person name="Muffato M."/>
            <person name="Louis A."/>
            <person name="Butcher S."/>
            <person name="Tsagkogeorga G."/>
            <person name="Konrad A."/>
            <person name="Singh S."/>
            <person name="Jensen M.F."/>
            <person name="Cong E.H."/>
            <person name="Eikeseth-Otteraa H."/>
            <person name="Noel B."/>
            <person name="Anthouard V."/>
            <person name="Porcel B.M."/>
            <person name="Kachouri-Lafond R."/>
            <person name="Nishino A."/>
            <person name="Ugolini M."/>
            <person name="Chourrout P."/>
            <person name="Nishida H."/>
            <person name="Aasland R."/>
            <person name="Huzurbazar S."/>
            <person name="Westhof E."/>
            <person name="Delsuc F."/>
            <person name="Lehrach H."/>
            <person name="Reinhardt R."/>
            <person name="Weissenbach J."/>
            <person name="Roy S.W."/>
            <person name="Artiguenave F."/>
            <person name="Postlethwait J.H."/>
            <person name="Manak J.R."/>
            <person name="Thompson E.M."/>
            <person name="Jaillon O."/>
            <person name="Du Pasquier L."/>
            <person name="Boudinot P."/>
            <person name="Liberles D.A."/>
            <person name="Volff J.N."/>
            <person name="Philippe H."/>
            <person name="Lenhard B."/>
            <person name="Roest Crollius H."/>
            <person name="Wincker P."/>
            <person name="Chourrout D."/>
        </authorList>
    </citation>
    <scope>NUCLEOTIDE SEQUENCE [LARGE SCALE GENOMIC DNA]</scope>
</reference>
<proteinExistence type="predicted"/>
<sequence length="64" mass="7554">MHLHDDYNSTSISFDFFLDSSPDCFFQHRVIDASTNRFFINNSSTKSVFQHNNIKHSSSHRLKF</sequence>
<dbReference type="InParanoid" id="E4X8M8"/>
<dbReference type="Proteomes" id="UP000001307">
    <property type="component" value="Unassembled WGS sequence"/>
</dbReference>
<dbReference type="EMBL" id="FN653029">
    <property type="protein sequence ID" value="CBY08269.1"/>
    <property type="molecule type" value="Genomic_DNA"/>
</dbReference>
<evidence type="ECO:0000313" key="2">
    <source>
        <dbReference type="Proteomes" id="UP000001307"/>
    </source>
</evidence>
<keyword evidence="2" id="KW-1185">Reference proteome</keyword>
<accession>E4X8M8</accession>
<name>E4X8M8_OIKDI</name>
<organism evidence="1">
    <name type="scientific">Oikopleura dioica</name>
    <name type="common">Tunicate</name>
    <dbReference type="NCBI Taxonomy" id="34765"/>
    <lineage>
        <taxon>Eukaryota</taxon>
        <taxon>Metazoa</taxon>
        <taxon>Chordata</taxon>
        <taxon>Tunicata</taxon>
        <taxon>Appendicularia</taxon>
        <taxon>Copelata</taxon>
        <taxon>Oikopleuridae</taxon>
        <taxon>Oikopleura</taxon>
    </lineage>
</organism>
<gene>
    <name evidence="1" type="ORF">GSOID_T00004285001</name>
</gene>